<dbReference type="PANTHER" id="PTHR43133:SF46">
    <property type="entry name" value="RNA POLYMERASE SIGMA-70 FACTOR ECF SUBFAMILY"/>
    <property type="match status" value="1"/>
</dbReference>
<dbReference type="NCBIfam" id="TIGR02937">
    <property type="entry name" value="sigma70-ECF"/>
    <property type="match status" value="1"/>
</dbReference>
<dbReference type="AlphaFoldDB" id="A0A316APP9"/>
<sequence length="193" mass="22331">MQDIDLLWQQFLEGDMQALGKIMSLYYRDLFYYGSKFSKDGDFVEDAIQDLFLGIWEKRNSINGTIPAKAYLMACLRRSMHRATKAQHRFMPASIESVDAGFELSFSVEQSYIEQESAQHSLLQIRQSVEGLPARQKEVIYLKYFQSMDRSQISEVMGISPQTVSNLLQMALGQLKKHIKVEFLTLFLLHFLV</sequence>
<accession>A0A316APP9</accession>
<evidence type="ECO:0000256" key="2">
    <source>
        <dbReference type="ARBA" id="ARBA00023015"/>
    </source>
</evidence>
<evidence type="ECO:0000256" key="1">
    <source>
        <dbReference type="ARBA" id="ARBA00010641"/>
    </source>
</evidence>
<evidence type="ECO:0000259" key="5">
    <source>
        <dbReference type="Pfam" id="PF04542"/>
    </source>
</evidence>
<dbReference type="SUPFAM" id="SSF88659">
    <property type="entry name" value="Sigma3 and sigma4 domains of RNA polymerase sigma factors"/>
    <property type="match status" value="1"/>
</dbReference>
<dbReference type="Pfam" id="PF08281">
    <property type="entry name" value="Sigma70_r4_2"/>
    <property type="match status" value="1"/>
</dbReference>
<dbReference type="Proteomes" id="UP000245880">
    <property type="component" value="Unassembled WGS sequence"/>
</dbReference>
<dbReference type="InterPro" id="IPR007627">
    <property type="entry name" value="RNA_pol_sigma70_r2"/>
</dbReference>
<proteinExistence type="inferred from homology"/>
<dbReference type="CDD" id="cd06171">
    <property type="entry name" value="Sigma70_r4"/>
    <property type="match status" value="1"/>
</dbReference>
<comment type="similarity">
    <text evidence="1">Belongs to the sigma-70 factor family. ECF subfamily.</text>
</comment>
<evidence type="ECO:0000259" key="6">
    <source>
        <dbReference type="Pfam" id="PF08281"/>
    </source>
</evidence>
<dbReference type="Gene3D" id="1.10.1740.10">
    <property type="match status" value="1"/>
</dbReference>
<protein>
    <submittedName>
        <fullName evidence="7">RNA polymerase sigma factor (Sigma-70 family)</fullName>
    </submittedName>
</protein>
<dbReference type="PANTHER" id="PTHR43133">
    <property type="entry name" value="RNA POLYMERASE ECF-TYPE SIGMA FACTO"/>
    <property type="match status" value="1"/>
</dbReference>
<dbReference type="Pfam" id="PF04542">
    <property type="entry name" value="Sigma70_r2"/>
    <property type="match status" value="1"/>
</dbReference>
<dbReference type="InterPro" id="IPR013324">
    <property type="entry name" value="RNA_pol_sigma_r3/r4-like"/>
</dbReference>
<dbReference type="InterPro" id="IPR013325">
    <property type="entry name" value="RNA_pol_sigma_r2"/>
</dbReference>
<name>A0A316APP9_9BACT</name>
<dbReference type="InterPro" id="IPR014284">
    <property type="entry name" value="RNA_pol_sigma-70_dom"/>
</dbReference>
<evidence type="ECO:0000256" key="4">
    <source>
        <dbReference type="ARBA" id="ARBA00023163"/>
    </source>
</evidence>
<dbReference type="InterPro" id="IPR036388">
    <property type="entry name" value="WH-like_DNA-bd_sf"/>
</dbReference>
<dbReference type="InterPro" id="IPR039425">
    <property type="entry name" value="RNA_pol_sigma-70-like"/>
</dbReference>
<keyword evidence="3" id="KW-0731">Sigma factor</keyword>
<feature type="domain" description="RNA polymerase sigma-70 region 2" evidence="5">
    <location>
        <begin position="25"/>
        <end position="89"/>
    </location>
</feature>
<dbReference type="OrthoDB" id="9150024at2"/>
<gene>
    <name evidence="7" type="ORF">CLV98_102229</name>
</gene>
<dbReference type="GO" id="GO:0016987">
    <property type="term" value="F:sigma factor activity"/>
    <property type="evidence" value="ECO:0007669"/>
    <property type="project" value="UniProtKB-KW"/>
</dbReference>
<keyword evidence="2" id="KW-0805">Transcription regulation</keyword>
<reference evidence="7 8" key="1">
    <citation type="submission" date="2018-03" db="EMBL/GenBank/DDBJ databases">
        <title>Genomic Encyclopedia of Archaeal and Bacterial Type Strains, Phase II (KMG-II): from individual species to whole genera.</title>
        <authorList>
            <person name="Goeker M."/>
        </authorList>
    </citation>
    <scope>NUCLEOTIDE SEQUENCE [LARGE SCALE GENOMIC DNA]</scope>
    <source>
        <strain evidence="7 8">DSM 100346</strain>
    </source>
</reference>
<comment type="caution">
    <text evidence="7">The sequence shown here is derived from an EMBL/GenBank/DDBJ whole genome shotgun (WGS) entry which is preliminary data.</text>
</comment>
<dbReference type="EMBL" id="QGDT01000002">
    <property type="protein sequence ID" value="PWJ59396.1"/>
    <property type="molecule type" value="Genomic_DNA"/>
</dbReference>
<feature type="domain" description="RNA polymerase sigma factor 70 region 4 type 2" evidence="6">
    <location>
        <begin position="123"/>
        <end position="175"/>
    </location>
</feature>
<keyword evidence="4" id="KW-0804">Transcription</keyword>
<organism evidence="7 8">
    <name type="scientific">Dyadobacter jejuensis</name>
    <dbReference type="NCBI Taxonomy" id="1082580"/>
    <lineage>
        <taxon>Bacteria</taxon>
        <taxon>Pseudomonadati</taxon>
        <taxon>Bacteroidota</taxon>
        <taxon>Cytophagia</taxon>
        <taxon>Cytophagales</taxon>
        <taxon>Spirosomataceae</taxon>
        <taxon>Dyadobacter</taxon>
    </lineage>
</organism>
<dbReference type="RefSeq" id="WP_109673284.1">
    <property type="nucleotide sequence ID" value="NZ_QGDT01000002.1"/>
</dbReference>
<dbReference type="GO" id="GO:0003677">
    <property type="term" value="F:DNA binding"/>
    <property type="evidence" value="ECO:0007669"/>
    <property type="project" value="InterPro"/>
</dbReference>
<keyword evidence="8" id="KW-1185">Reference proteome</keyword>
<evidence type="ECO:0000313" key="8">
    <source>
        <dbReference type="Proteomes" id="UP000245880"/>
    </source>
</evidence>
<dbReference type="InterPro" id="IPR013249">
    <property type="entry name" value="RNA_pol_sigma70_r4_t2"/>
</dbReference>
<dbReference type="SUPFAM" id="SSF88946">
    <property type="entry name" value="Sigma2 domain of RNA polymerase sigma factors"/>
    <property type="match status" value="1"/>
</dbReference>
<evidence type="ECO:0000313" key="7">
    <source>
        <dbReference type="EMBL" id="PWJ59396.1"/>
    </source>
</evidence>
<evidence type="ECO:0000256" key="3">
    <source>
        <dbReference type="ARBA" id="ARBA00023082"/>
    </source>
</evidence>
<dbReference type="GO" id="GO:0006352">
    <property type="term" value="P:DNA-templated transcription initiation"/>
    <property type="evidence" value="ECO:0007669"/>
    <property type="project" value="InterPro"/>
</dbReference>
<dbReference type="Gene3D" id="1.10.10.10">
    <property type="entry name" value="Winged helix-like DNA-binding domain superfamily/Winged helix DNA-binding domain"/>
    <property type="match status" value="1"/>
</dbReference>